<dbReference type="GO" id="GO:0033178">
    <property type="term" value="C:proton-transporting two-sector ATPase complex, catalytic domain"/>
    <property type="evidence" value="ECO:0007669"/>
    <property type="project" value="InterPro"/>
</dbReference>
<dbReference type="RefSeq" id="WP_132974944.1">
    <property type="nucleotide sequence ID" value="NZ_SMAO01000001.1"/>
</dbReference>
<evidence type="ECO:0000256" key="4">
    <source>
        <dbReference type="ARBA" id="ARBA00023065"/>
    </source>
</evidence>
<comment type="caution">
    <text evidence="5">The sequence shown here is derived from an EMBL/GenBank/DDBJ whole genome shotgun (WGS) entry which is preliminary data.</text>
</comment>
<dbReference type="InterPro" id="IPR002842">
    <property type="entry name" value="ATPase_V1_Esu"/>
</dbReference>
<keyword evidence="6" id="KW-1185">Reference proteome</keyword>
<organism evidence="5 6">
    <name type="scientific">Thiobaca trueperi</name>
    <dbReference type="NCBI Taxonomy" id="127458"/>
    <lineage>
        <taxon>Bacteria</taxon>
        <taxon>Pseudomonadati</taxon>
        <taxon>Pseudomonadota</taxon>
        <taxon>Gammaproteobacteria</taxon>
        <taxon>Chromatiales</taxon>
        <taxon>Chromatiaceae</taxon>
        <taxon>Thiobaca</taxon>
    </lineage>
</organism>
<keyword evidence="4" id="KW-0406">Ion transport</keyword>
<reference evidence="5 6" key="1">
    <citation type="submission" date="2019-03" db="EMBL/GenBank/DDBJ databases">
        <title>Genomic Encyclopedia of Type Strains, Phase IV (KMG-IV): sequencing the most valuable type-strain genomes for metagenomic binning, comparative biology and taxonomic classification.</title>
        <authorList>
            <person name="Goeker M."/>
        </authorList>
    </citation>
    <scope>NUCLEOTIDE SEQUENCE [LARGE SCALE GENOMIC DNA]</scope>
    <source>
        <strain evidence="5 6">DSM 13587</strain>
    </source>
</reference>
<dbReference type="EMBL" id="SMAO01000001">
    <property type="protein sequence ID" value="TCT23851.1"/>
    <property type="molecule type" value="Genomic_DNA"/>
</dbReference>
<evidence type="ECO:0000256" key="3">
    <source>
        <dbReference type="ARBA" id="ARBA00022448"/>
    </source>
</evidence>
<dbReference type="GO" id="GO:0046961">
    <property type="term" value="F:proton-transporting ATPase activity, rotational mechanism"/>
    <property type="evidence" value="ECO:0007669"/>
    <property type="project" value="InterPro"/>
</dbReference>
<evidence type="ECO:0000313" key="6">
    <source>
        <dbReference type="Proteomes" id="UP000295717"/>
    </source>
</evidence>
<dbReference type="Proteomes" id="UP000295717">
    <property type="component" value="Unassembled WGS sequence"/>
</dbReference>
<name>A0A4R3N672_9GAMM</name>
<sequence length="215" mass="24415">MNQVDELEQAILARAERLATEYRERAGRSRDSILREAAERLRLREAREESIAKSLGDRTFRQQVQASELKMQTHLDQVRWNLVRDVERGLADRMRVFMEDEAVYDAWLDRLIIEAAALIETPDLIVAANALDQRRLNARWDRLTASLPPGKTAALAPAADALNTLGGAVITSRDGRIRVDQTFEGRIERLRPRIQQTILERLLPGGFETGNLFTG</sequence>
<protein>
    <recommendedName>
        <fullName evidence="2">V-type ATP synthase subunit E</fullName>
    </recommendedName>
</protein>
<evidence type="ECO:0000256" key="1">
    <source>
        <dbReference type="ARBA" id="ARBA00005901"/>
    </source>
</evidence>
<dbReference type="Pfam" id="PF01991">
    <property type="entry name" value="vATP-synt_E"/>
    <property type="match status" value="1"/>
</dbReference>
<accession>A0A4R3N672</accession>
<dbReference type="SUPFAM" id="SSF160527">
    <property type="entry name" value="V-type ATPase subunit E-like"/>
    <property type="match status" value="1"/>
</dbReference>
<dbReference type="InterPro" id="IPR038495">
    <property type="entry name" value="ATPase_E_C"/>
</dbReference>
<gene>
    <name evidence="5" type="ORF">EDC35_101165</name>
</gene>
<proteinExistence type="inferred from homology"/>
<evidence type="ECO:0000313" key="5">
    <source>
        <dbReference type="EMBL" id="TCT23851.1"/>
    </source>
</evidence>
<dbReference type="AlphaFoldDB" id="A0A4R3N672"/>
<comment type="similarity">
    <text evidence="1">Belongs to the V-ATPase E subunit family.</text>
</comment>
<keyword evidence="3" id="KW-0813">Transport</keyword>
<dbReference type="Gene3D" id="3.30.2320.30">
    <property type="entry name" value="ATP synthase, E subunit, C-terminal"/>
    <property type="match status" value="1"/>
</dbReference>
<dbReference type="OrthoDB" id="5794867at2"/>
<evidence type="ECO:0000256" key="2">
    <source>
        <dbReference type="ARBA" id="ARBA00020756"/>
    </source>
</evidence>